<dbReference type="InterPro" id="IPR043129">
    <property type="entry name" value="ATPase_NBD"/>
</dbReference>
<dbReference type="Gene3D" id="3.30.420.40">
    <property type="match status" value="2"/>
</dbReference>
<dbReference type="AlphaFoldDB" id="A0A9Q0LC29"/>
<dbReference type="PRINTS" id="PR00190">
    <property type="entry name" value="ACTIN"/>
</dbReference>
<dbReference type="Proteomes" id="UP001149090">
    <property type="component" value="Unassembled WGS sequence"/>
</dbReference>
<evidence type="ECO:0000313" key="3">
    <source>
        <dbReference type="Proteomes" id="UP001149090"/>
    </source>
</evidence>
<dbReference type="Pfam" id="PF00022">
    <property type="entry name" value="Actin"/>
    <property type="match status" value="1"/>
</dbReference>
<dbReference type="InterPro" id="IPR004000">
    <property type="entry name" value="Actin"/>
</dbReference>
<keyword evidence="3" id="KW-1185">Reference proteome</keyword>
<dbReference type="PANTHER" id="PTHR11937">
    <property type="entry name" value="ACTIN"/>
    <property type="match status" value="1"/>
</dbReference>
<protein>
    <submittedName>
        <fullName evidence="2">Actin-10-related</fullName>
    </submittedName>
</protein>
<dbReference type="FunFam" id="3.90.640.10:FF:000007">
    <property type="entry name" value="Actin like 7B"/>
    <property type="match status" value="1"/>
</dbReference>
<comment type="caution">
    <text evidence="2">The sequence shown here is derived from an EMBL/GenBank/DDBJ whole genome shotgun (WGS) entry which is preliminary data.</text>
</comment>
<dbReference type="EMBL" id="JAPDFW010000101">
    <property type="protein sequence ID" value="KAJ5069931.1"/>
    <property type="molecule type" value="Genomic_DNA"/>
</dbReference>
<dbReference type="Gene3D" id="3.90.640.10">
    <property type="entry name" value="Actin, Chain A, domain 4"/>
    <property type="match status" value="1"/>
</dbReference>
<proteinExistence type="inferred from homology"/>
<dbReference type="SUPFAM" id="SSF53067">
    <property type="entry name" value="Actin-like ATPase domain"/>
    <property type="match status" value="2"/>
</dbReference>
<organism evidence="2 3">
    <name type="scientific">Anaeramoeba ignava</name>
    <name type="common">Anaerobic marine amoeba</name>
    <dbReference type="NCBI Taxonomy" id="1746090"/>
    <lineage>
        <taxon>Eukaryota</taxon>
        <taxon>Metamonada</taxon>
        <taxon>Anaeramoebidae</taxon>
        <taxon>Anaeramoeba</taxon>
    </lineage>
</organism>
<name>A0A9Q0LC29_ANAIG</name>
<evidence type="ECO:0000256" key="1">
    <source>
        <dbReference type="RuleBase" id="RU000487"/>
    </source>
</evidence>
<dbReference type="SMART" id="SM00268">
    <property type="entry name" value="ACTIN"/>
    <property type="match status" value="1"/>
</dbReference>
<accession>A0A9Q0LC29</accession>
<gene>
    <name evidence="2" type="ORF">M0811_11443</name>
</gene>
<sequence>MKFHRLKKIGFRFRRYVRRLQMQKSTPFRPIVFDNGTGFSKIGFAEDMSPQFIIRSIVGNEDYLDRLNQLTSKELSFKQYYIQEESIIKRKILILKYPIEQGVITNWDDMETLWKYSFENKLKISPEEHSVVLTDSIKNPKKNREKAIEIMFEKFGIQNFYIEKQPVLPMIQMKKKTGIVVDIGDSIIQIVPFFQGKIILNGVKTINLGGRDLTNYMAKILTEKGFSFITAFEREFVRDIKETLCFSSSDFDLDLKIAEEEPHQFNKEYVLPDDTSITIGNERFRCPEVLFQPYLLRIEDPGIHEQIFESIMKCDQKIRKNLFQNIILSGSSSMFPGFSDRLQKEIYQLCPENTEVKVIADSIRDISVWVGGACFALDKNNQKWISKKNYQDSGVSIVHQKCQ</sequence>
<evidence type="ECO:0000313" key="2">
    <source>
        <dbReference type="EMBL" id="KAJ5069931.1"/>
    </source>
</evidence>
<dbReference type="FunFam" id="3.30.420.40:FF:000050">
    <property type="entry name" value="Actin, alpha skeletal muscle"/>
    <property type="match status" value="1"/>
</dbReference>
<reference evidence="2" key="1">
    <citation type="submission" date="2022-10" db="EMBL/GenBank/DDBJ databases">
        <title>Novel sulphate-reducing endosymbionts in the free-living metamonad Anaeramoeba.</title>
        <authorList>
            <person name="Jerlstrom-Hultqvist J."/>
            <person name="Cepicka I."/>
            <person name="Gallot-Lavallee L."/>
            <person name="Salas-Leiva D."/>
            <person name="Curtis B.A."/>
            <person name="Zahonova K."/>
            <person name="Pipaliya S."/>
            <person name="Dacks J."/>
            <person name="Roger A.J."/>
        </authorList>
    </citation>
    <scope>NUCLEOTIDE SEQUENCE</scope>
    <source>
        <strain evidence="2">BMAN</strain>
    </source>
</reference>
<comment type="similarity">
    <text evidence="1">Belongs to the actin family.</text>
</comment>